<gene>
    <name evidence="2" type="ORF">PHPALM_15065</name>
</gene>
<dbReference type="PANTHER" id="PTHR12839">
    <property type="entry name" value="NONSENSE-MEDIATED MRNA DECAY PROTEIN 2 UP-FRAMESHIFT SUPPRESSOR 2"/>
    <property type="match status" value="1"/>
</dbReference>
<proteinExistence type="predicted"/>
<keyword evidence="3" id="KW-1185">Reference proteome</keyword>
<dbReference type="AlphaFoldDB" id="A0A2P4XT67"/>
<feature type="non-terminal residue" evidence="2">
    <location>
        <position position="252"/>
    </location>
</feature>
<evidence type="ECO:0000313" key="2">
    <source>
        <dbReference type="EMBL" id="POM68736.1"/>
    </source>
</evidence>
<accession>A0A2P4XT67</accession>
<feature type="domain" description="MIF4G" evidence="1">
    <location>
        <begin position="69"/>
        <end position="237"/>
    </location>
</feature>
<dbReference type="OrthoDB" id="27832at2759"/>
<dbReference type="GO" id="GO:0005737">
    <property type="term" value="C:cytoplasm"/>
    <property type="evidence" value="ECO:0007669"/>
    <property type="project" value="TreeGrafter"/>
</dbReference>
<name>A0A2P4XT67_9STRA</name>
<dbReference type="InterPro" id="IPR003890">
    <property type="entry name" value="MIF4G-like_typ-3"/>
</dbReference>
<dbReference type="EMBL" id="NCKW01008068">
    <property type="protein sequence ID" value="POM68736.1"/>
    <property type="molecule type" value="Genomic_DNA"/>
</dbReference>
<reference evidence="2 3" key="1">
    <citation type="journal article" date="2017" name="Genome Biol. Evol.">
        <title>Phytophthora megakarya and P. palmivora, closely related causal agents of cacao black pod rot, underwent increases in genome sizes and gene numbers by different mechanisms.</title>
        <authorList>
            <person name="Ali S.S."/>
            <person name="Shao J."/>
            <person name="Lary D.J."/>
            <person name="Kronmiller B."/>
            <person name="Shen D."/>
            <person name="Strem M.D."/>
            <person name="Amoako-Attah I."/>
            <person name="Akrofi A.Y."/>
            <person name="Begoude B.A."/>
            <person name="Ten Hoopen G.M."/>
            <person name="Coulibaly K."/>
            <person name="Kebe B.I."/>
            <person name="Melnick R.L."/>
            <person name="Guiltinan M.J."/>
            <person name="Tyler B.M."/>
            <person name="Meinhardt L.W."/>
            <person name="Bailey B.A."/>
        </authorList>
    </citation>
    <scope>NUCLEOTIDE SEQUENCE [LARGE SCALE GENOMIC DNA]</scope>
    <source>
        <strain evidence="3">sbr112.9</strain>
    </source>
</reference>
<comment type="caution">
    <text evidence="2">The sequence shown here is derived from an EMBL/GenBank/DDBJ whole genome shotgun (WGS) entry which is preliminary data.</text>
</comment>
<dbReference type="Gene3D" id="1.25.40.180">
    <property type="match status" value="1"/>
</dbReference>
<evidence type="ECO:0000313" key="3">
    <source>
        <dbReference type="Proteomes" id="UP000237271"/>
    </source>
</evidence>
<dbReference type="PANTHER" id="PTHR12839:SF7">
    <property type="entry name" value="REGULATOR OF NONSENSE TRANSCRIPTS 2"/>
    <property type="match status" value="1"/>
</dbReference>
<dbReference type="InterPro" id="IPR016024">
    <property type="entry name" value="ARM-type_fold"/>
</dbReference>
<dbReference type="InterPro" id="IPR039762">
    <property type="entry name" value="Nmd2/UPF2"/>
</dbReference>
<evidence type="ECO:0000259" key="1">
    <source>
        <dbReference type="Pfam" id="PF02854"/>
    </source>
</evidence>
<dbReference type="GO" id="GO:0000184">
    <property type="term" value="P:nuclear-transcribed mRNA catabolic process, nonsense-mediated decay"/>
    <property type="evidence" value="ECO:0007669"/>
    <property type="project" value="InterPro"/>
</dbReference>
<sequence length="252" mass="27875">MTRDDEDDEAQALAQLQDLQRQSETRACLRSANCLSNVSLVRAQLSSVKLKSDIKRSSAFVKKLRVLSEANAESLLRDAAELNLTRYVSECVAALADAPLKAADLAAAVKVASLLHQRYEDFAPGIQRALVGSFEASYASDDKSKMLKRRLLLRLLCELYLAGVLDDVQVIACIIQRVARREQPGTKRGKGNMSMSTGTSSQQQLEVPLLVSFAKSVGVDFLGVQPKKYKELEKQLQGNEEFHKFVETQTQV</sequence>
<organism evidence="2 3">
    <name type="scientific">Phytophthora palmivora</name>
    <dbReference type="NCBI Taxonomy" id="4796"/>
    <lineage>
        <taxon>Eukaryota</taxon>
        <taxon>Sar</taxon>
        <taxon>Stramenopiles</taxon>
        <taxon>Oomycota</taxon>
        <taxon>Peronosporomycetes</taxon>
        <taxon>Peronosporales</taxon>
        <taxon>Peronosporaceae</taxon>
        <taxon>Phytophthora</taxon>
    </lineage>
</organism>
<protein>
    <submittedName>
        <fullName evidence="2">Regulator of nonsense transcripts 2</fullName>
    </submittedName>
</protein>
<dbReference type="GO" id="GO:0035145">
    <property type="term" value="C:exon-exon junction complex"/>
    <property type="evidence" value="ECO:0007669"/>
    <property type="project" value="TreeGrafter"/>
</dbReference>
<dbReference type="Pfam" id="PF02854">
    <property type="entry name" value="MIF4G"/>
    <property type="match status" value="1"/>
</dbReference>
<dbReference type="GO" id="GO:0003723">
    <property type="term" value="F:RNA binding"/>
    <property type="evidence" value="ECO:0007669"/>
    <property type="project" value="InterPro"/>
</dbReference>
<dbReference type="Proteomes" id="UP000237271">
    <property type="component" value="Unassembled WGS sequence"/>
</dbReference>
<dbReference type="SUPFAM" id="SSF48371">
    <property type="entry name" value="ARM repeat"/>
    <property type="match status" value="1"/>
</dbReference>